<dbReference type="AlphaFoldDB" id="A0A165P2X4"/>
<dbReference type="STRING" id="1314783.A0A165P2X4"/>
<protein>
    <submittedName>
        <fullName evidence="2">Uncharacterized protein</fullName>
    </submittedName>
</protein>
<feature type="region of interest" description="Disordered" evidence="1">
    <location>
        <begin position="268"/>
        <end position="288"/>
    </location>
</feature>
<name>A0A165P2X4_9APHY</name>
<dbReference type="EMBL" id="KV429073">
    <property type="protein sequence ID" value="KZT67694.1"/>
    <property type="molecule type" value="Genomic_DNA"/>
</dbReference>
<sequence>MNNTVAFPTVSVSNNSRPTETNSLISYAAHRATAVEVCDLVYGPAVPSWSAVERFYELDATYENPIVTATSRSVIADIHALSGRLAQLDIPRPVALLHSLFGISRDGGLRDSWFKAMSMWNEVTDVSESESYDGHQTTIVEHTLHIDILPGLLARRSRARTSQPLPSTSTNLSLSLSHPPLHRQPSYFSKGNLPQVSAPSILHLSLPIITRLSFNDAGRITHHRDFWDIKDLLNLLPGMSLAQWITTRMIAQGIRGLVSAGRMLSGSRTAARDMPEARDEEEGLSPAAAYASEVKDRI</sequence>
<evidence type="ECO:0000313" key="2">
    <source>
        <dbReference type="EMBL" id="KZT67694.1"/>
    </source>
</evidence>
<dbReference type="Proteomes" id="UP000076727">
    <property type="component" value="Unassembled WGS sequence"/>
</dbReference>
<evidence type="ECO:0000256" key="1">
    <source>
        <dbReference type="SAM" id="MobiDB-lite"/>
    </source>
</evidence>
<proteinExistence type="predicted"/>
<reference evidence="2 3" key="1">
    <citation type="journal article" date="2016" name="Mol. Biol. Evol.">
        <title>Comparative Genomics of Early-Diverging Mushroom-Forming Fungi Provides Insights into the Origins of Lignocellulose Decay Capabilities.</title>
        <authorList>
            <person name="Nagy L.G."/>
            <person name="Riley R."/>
            <person name="Tritt A."/>
            <person name="Adam C."/>
            <person name="Daum C."/>
            <person name="Floudas D."/>
            <person name="Sun H."/>
            <person name="Yadav J.S."/>
            <person name="Pangilinan J."/>
            <person name="Larsson K.H."/>
            <person name="Matsuura K."/>
            <person name="Barry K."/>
            <person name="Labutti K."/>
            <person name="Kuo R."/>
            <person name="Ohm R.A."/>
            <person name="Bhattacharya S.S."/>
            <person name="Shirouzu T."/>
            <person name="Yoshinaga Y."/>
            <person name="Martin F.M."/>
            <person name="Grigoriev I.V."/>
            <person name="Hibbett D.S."/>
        </authorList>
    </citation>
    <scope>NUCLEOTIDE SEQUENCE [LARGE SCALE GENOMIC DNA]</scope>
    <source>
        <strain evidence="2 3">L-15889</strain>
    </source>
</reference>
<accession>A0A165P2X4</accession>
<keyword evidence="3" id="KW-1185">Reference proteome</keyword>
<dbReference type="OrthoDB" id="9995831at2759"/>
<gene>
    <name evidence="2" type="ORF">DAEQUDRAFT_693488</name>
</gene>
<evidence type="ECO:0000313" key="3">
    <source>
        <dbReference type="Proteomes" id="UP000076727"/>
    </source>
</evidence>
<organism evidence="2 3">
    <name type="scientific">Daedalea quercina L-15889</name>
    <dbReference type="NCBI Taxonomy" id="1314783"/>
    <lineage>
        <taxon>Eukaryota</taxon>
        <taxon>Fungi</taxon>
        <taxon>Dikarya</taxon>
        <taxon>Basidiomycota</taxon>
        <taxon>Agaricomycotina</taxon>
        <taxon>Agaricomycetes</taxon>
        <taxon>Polyporales</taxon>
        <taxon>Fomitopsis</taxon>
    </lineage>
</organism>